<name>A0A834VEI6_SARSC</name>
<evidence type="ECO:0000313" key="1">
    <source>
        <dbReference type="EMBL" id="KAF7493906.1"/>
    </source>
</evidence>
<accession>A0A834VEI6</accession>
<organism evidence="1">
    <name type="scientific">Sarcoptes scabiei</name>
    <name type="common">Itch mite</name>
    <name type="synonym">Acarus scabiei</name>
    <dbReference type="NCBI Taxonomy" id="52283"/>
    <lineage>
        <taxon>Eukaryota</taxon>
        <taxon>Metazoa</taxon>
        <taxon>Ecdysozoa</taxon>
        <taxon>Arthropoda</taxon>
        <taxon>Chelicerata</taxon>
        <taxon>Arachnida</taxon>
        <taxon>Acari</taxon>
        <taxon>Acariformes</taxon>
        <taxon>Sarcoptiformes</taxon>
        <taxon>Astigmata</taxon>
        <taxon>Psoroptidia</taxon>
        <taxon>Sarcoptoidea</taxon>
        <taxon>Sarcoptidae</taxon>
        <taxon>Sarcoptinae</taxon>
        <taxon>Sarcoptes</taxon>
    </lineage>
</organism>
<dbReference type="EnsemblMetazoa" id="SSS_5015s_mrna">
    <property type="protein sequence ID" value="KAF7493906.1"/>
    <property type="gene ID" value="SSS_5015"/>
</dbReference>
<protein>
    <submittedName>
        <fullName evidence="1 2">Uncharacterized protein</fullName>
    </submittedName>
</protein>
<reference evidence="1" key="2">
    <citation type="submission" date="2020-01" db="EMBL/GenBank/DDBJ databases">
        <authorList>
            <person name="Korhonen P.K.K."/>
            <person name="Guangxu M.G."/>
            <person name="Wang T.W."/>
            <person name="Stroehlein A.J.S."/>
            <person name="Young N.D."/>
            <person name="Ang C.-S.A."/>
            <person name="Fernando D.W.F."/>
            <person name="Lu H.L."/>
            <person name="Taylor S.T."/>
            <person name="Ehtesham M.E.M."/>
            <person name="Najaraj S.H.N."/>
            <person name="Harsha G.H.G."/>
            <person name="Madugundu A.M."/>
            <person name="Renuse S.R."/>
            <person name="Holt D.H."/>
            <person name="Pandey A.P."/>
            <person name="Papenfuss A.P."/>
            <person name="Gasser R.B.G."/>
            <person name="Fischer K.F."/>
        </authorList>
    </citation>
    <scope>NUCLEOTIDE SEQUENCE</scope>
    <source>
        <strain evidence="1">SSS_KF_BRIS2020</strain>
    </source>
</reference>
<reference evidence="3" key="1">
    <citation type="journal article" date="2020" name="PLoS Negl. Trop. Dis.">
        <title>High-quality nuclear genome for Sarcoptes scabiei-A critical resource for a neglected parasite.</title>
        <authorList>
            <person name="Korhonen P.K."/>
            <person name="Gasser R.B."/>
            <person name="Ma G."/>
            <person name="Wang T."/>
            <person name="Stroehlein A.J."/>
            <person name="Young N.D."/>
            <person name="Ang C.S."/>
            <person name="Fernando D.D."/>
            <person name="Lu H.C."/>
            <person name="Taylor S."/>
            <person name="Reynolds S.L."/>
            <person name="Mofiz E."/>
            <person name="Najaraj S.H."/>
            <person name="Gowda H."/>
            <person name="Madugundu A."/>
            <person name="Renuse S."/>
            <person name="Holt D."/>
            <person name="Pandey A."/>
            <person name="Papenfuss A.T."/>
            <person name="Fischer K."/>
        </authorList>
    </citation>
    <scope>NUCLEOTIDE SEQUENCE [LARGE SCALE GENOMIC DNA]</scope>
</reference>
<reference evidence="2" key="3">
    <citation type="submission" date="2022-06" db="UniProtKB">
        <authorList>
            <consortium name="EnsemblMetazoa"/>
        </authorList>
    </citation>
    <scope>IDENTIFICATION</scope>
</reference>
<gene>
    <name evidence="1" type="ORF">SSS_5015</name>
</gene>
<dbReference type="EMBL" id="WVUK01000054">
    <property type="protein sequence ID" value="KAF7493906.1"/>
    <property type="molecule type" value="Genomic_DNA"/>
</dbReference>
<evidence type="ECO:0000313" key="2">
    <source>
        <dbReference type="EnsemblMetazoa" id="KAF7493906.1"/>
    </source>
</evidence>
<sequence length="93" mass="10245">MAYFTDSTTKEIGIEEIVNDDDNMAENNTELSDLKEDVKSMNKGLSSVQNELSKISKILTPKVSTQLPIKPNSYAQAVTSTPIPKETLIKIIS</sequence>
<dbReference type="Proteomes" id="UP000070412">
    <property type="component" value="Unassembled WGS sequence"/>
</dbReference>
<proteinExistence type="predicted"/>
<dbReference type="AlphaFoldDB" id="A0A834VEI6"/>
<keyword evidence="3" id="KW-1185">Reference proteome</keyword>
<evidence type="ECO:0000313" key="3">
    <source>
        <dbReference type="Proteomes" id="UP000070412"/>
    </source>
</evidence>